<evidence type="ECO:0000259" key="3">
    <source>
        <dbReference type="PROSITE" id="PS51109"/>
    </source>
</evidence>
<keyword evidence="2" id="KW-1133">Transmembrane helix</keyword>
<dbReference type="InterPro" id="IPR022029">
    <property type="entry name" value="YoaR-like_PG-bd"/>
</dbReference>
<dbReference type="PANTHER" id="PTHR35788:SF1">
    <property type="entry name" value="EXPORTED PROTEIN"/>
    <property type="match status" value="1"/>
</dbReference>
<keyword evidence="2" id="KW-0812">Transmembrane</keyword>
<sequence>MKKSRVWFITIFILLIAIISYPVTQYYYTKSWENKIYPLTFINGIDVSGKEKNEAIQILKSNLKETKDGSILIKTEKRNYTLQLSKTNPQYDIEGSVNKALLYGKDLSFFKKASEIKNPKKKDLYINIKYDKNYIEKFIANIEKDINKVPINASIKTTSPGKLHITRDVEGIRLDKKNLMDNIIAKINPTSNNNEIIAKTESYSGNITEKKLKEINSIISSFSTDFSASPEGRITNIEIATNALNGILLLPGDIFSFNKIIGNTTAEKGYREAPIVINNKLEQGLGGGLCQVSTTLYNAVTMANIKPLERTNHSIPPAYIEPGFDATVSYKEIDYKFKNTLTYPIYIEGYTANGKLIFNIHSNSSLNKIEYKLINDIYEKIEPKTIYEEDATLPLGSNKKTQSSKPGYKVKVYLIGYENKKEISRHLISNDIYKPVDEIIKKGTKK</sequence>
<dbReference type="InterPro" id="IPR007391">
    <property type="entry name" value="Vancomycin_resist_VanW"/>
</dbReference>
<keyword evidence="1" id="KW-0732">Signal</keyword>
<protein>
    <recommendedName>
        <fullName evidence="3">G5 domain-containing protein</fullName>
    </recommendedName>
</protein>
<dbReference type="Pfam" id="PF12229">
    <property type="entry name" value="PG_binding_4"/>
    <property type="match status" value="1"/>
</dbReference>
<evidence type="ECO:0000313" key="4">
    <source>
        <dbReference type="EMBL" id="MBC2398488.1"/>
    </source>
</evidence>
<dbReference type="RefSeq" id="WP_035144713.1">
    <property type="nucleotide sequence ID" value="NZ_JAAZWO010000014.1"/>
</dbReference>
<feature type="domain" description="G5" evidence="3">
    <location>
        <begin position="366"/>
        <end position="446"/>
    </location>
</feature>
<evidence type="ECO:0000256" key="2">
    <source>
        <dbReference type="SAM" id="Phobius"/>
    </source>
</evidence>
<dbReference type="Pfam" id="PF07501">
    <property type="entry name" value="G5"/>
    <property type="match status" value="1"/>
</dbReference>
<evidence type="ECO:0000313" key="5">
    <source>
        <dbReference type="Proteomes" id="UP000563151"/>
    </source>
</evidence>
<dbReference type="Proteomes" id="UP000563151">
    <property type="component" value="Unassembled WGS sequence"/>
</dbReference>
<proteinExistence type="predicted"/>
<reference evidence="4 5" key="1">
    <citation type="submission" date="2020-04" db="EMBL/GenBank/DDBJ databases">
        <title>Genomic insights into acetone-butanol-ethanol (ABE) fermentation by sequencing solventogenic clostridia strains.</title>
        <authorList>
            <person name="Brown S."/>
        </authorList>
    </citation>
    <scope>NUCLEOTIDE SEQUENCE [LARGE SCALE GENOMIC DNA]</scope>
    <source>
        <strain evidence="4 5">DJ011</strain>
    </source>
</reference>
<accession>A0A923E8M9</accession>
<dbReference type="AlphaFoldDB" id="A0A923E8M9"/>
<dbReference type="Pfam" id="PF04294">
    <property type="entry name" value="VanW"/>
    <property type="match status" value="1"/>
</dbReference>
<organism evidence="4 5">
    <name type="scientific">Clostridium tetanomorphum</name>
    <dbReference type="NCBI Taxonomy" id="1553"/>
    <lineage>
        <taxon>Bacteria</taxon>
        <taxon>Bacillati</taxon>
        <taxon>Bacillota</taxon>
        <taxon>Clostridia</taxon>
        <taxon>Eubacteriales</taxon>
        <taxon>Clostridiaceae</taxon>
        <taxon>Clostridium</taxon>
    </lineage>
</organism>
<dbReference type="SMART" id="SM01208">
    <property type="entry name" value="G5"/>
    <property type="match status" value="1"/>
</dbReference>
<keyword evidence="5" id="KW-1185">Reference proteome</keyword>
<name>A0A923E8M9_CLOTT</name>
<evidence type="ECO:0000256" key="1">
    <source>
        <dbReference type="ARBA" id="ARBA00022729"/>
    </source>
</evidence>
<dbReference type="InterPro" id="IPR052913">
    <property type="entry name" value="Glycopeptide_resist_protein"/>
</dbReference>
<gene>
    <name evidence="4" type="ORF">HGG79_12000</name>
</gene>
<dbReference type="EMBL" id="JAAZWO010000014">
    <property type="protein sequence ID" value="MBC2398488.1"/>
    <property type="molecule type" value="Genomic_DNA"/>
</dbReference>
<feature type="transmembrane region" description="Helical" evidence="2">
    <location>
        <begin position="7"/>
        <end position="28"/>
    </location>
</feature>
<comment type="caution">
    <text evidence="4">The sequence shown here is derived from an EMBL/GenBank/DDBJ whole genome shotgun (WGS) entry which is preliminary data.</text>
</comment>
<dbReference type="PANTHER" id="PTHR35788">
    <property type="entry name" value="EXPORTED PROTEIN-RELATED"/>
    <property type="match status" value="1"/>
</dbReference>
<keyword evidence="2" id="KW-0472">Membrane</keyword>
<dbReference type="PROSITE" id="PS51109">
    <property type="entry name" value="G5"/>
    <property type="match status" value="1"/>
</dbReference>
<dbReference type="Gene3D" id="2.20.230.10">
    <property type="entry name" value="Resuscitation-promoting factor rpfb"/>
    <property type="match status" value="1"/>
</dbReference>
<dbReference type="InterPro" id="IPR011098">
    <property type="entry name" value="G5_dom"/>
</dbReference>